<keyword evidence="2" id="KW-0472">Membrane</keyword>
<keyword evidence="2" id="KW-1133">Transmembrane helix</keyword>
<dbReference type="Proteomes" id="UP000704176">
    <property type="component" value="Unassembled WGS sequence"/>
</dbReference>
<dbReference type="EMBL" id="JAIRBM010000005">
    <property type="protein sequence ID" value="MBZ6076245.1"/>
    <property type="molecule type" value="Genomic_DNA"/>
</dbReference>
<feature type="compositionally biased region" description="Basic and acidic residues" evidence="1">
    <location>
        <begin position="210"/>
        <end position="233"/>
    </location>
</feature>
<sequence length="233" mass="23770">MAQNTITAFYDNYEGAARAVSRLEAAGVPDADISVVANNANDAYSQYASRSFDTEESKSDAVGTGATIGTLAGGGAGLLAGLGMLAIPGLGPVVAAGWLVSMLVGAGAGAAVGGLVGALVNAGVNEEEAQVYAEGVRRGGALVTVRIDEADMGRIIDILDEGGRVDIEERQSAWRAEGDEGPAPPIGAAASTTTGLTTDMIPNPLDEQDGERTKVEVEDERERALKERGLGRP</sequence>
<dbReference type="PANTHER" id="PTHR36109">
    <property type="entry name" value="MEMBRANE PROTEIN-RELATED"/>
    <property type="match status" value="1"/>
</dbReference>
<feature type="region of interest" description="Disordered" evidence="1">
    <location>
        <begin position="175"/>
        <end position="233"/>
    </location>
</feature>
<feature type="transmembrane region" description="Helical" evidence="2">
    <location>
        <begin position="68"/>
        <end position="90"/>
    </location>
</feature>
<evidence type="ECO:0000256" key="1">
    <source>
        <dbReference type="SAM" id="MobiDB-lite"/>
    </source>
</evidence>
<evidence type="ECO:0000313" key="3">
    <source>
        <dbReference type="EMBL" id="MBZ6076245.1"/>
    </source>
</evidence>
<evidence type="ECO:0000313" key="4">
    <source>
        <dbReference type="Proteomes" id="UP000704176"/>
    </source>
</evidence>
<proteinExistence type="predicted"/>
<evidence type="ECO:0008006" key="5">
    <source>
        <dbReference type="Google" id="ProtNLM"/>
    </source>
</evidence>
<dbReference type="RefSeq" id="WP_224312576.1">
    <property type="nucleotide sequence ID" value="NZ_JAIRBM010000005.1"/>
</dbReference>
<evidence type="ECO:0000256" key="2">
    <source>
        <dbReference type="SAM" id="Phobius"/>
    </source>
</evidence>
<feature type="transmembrane region" description="Helical" evidence="2">
    <location>
        <begin position="96"/>
        <end position="120"/>
    </location>
</feature>
<comment type="caution">
    <text evidence="3">The sequence shown here is derived from an EMBL/GenBank/DDBJ whole genome shotgun (WGS) entry which is preliminary data.</text>
</comment>
<name>A0ABS7VMD4_9HYPH</name>
<keyword evidence="4" id="KW-1185">Reference proteome</keyword>
<protein>
    <recommendedName>
        <fullName evidence="5">General stress protein 17M-like domain-containing protein</fullName>
    </recommendedName>
</protein>
<gene>
    <name evidence="3" type="ORF">K9B37_08070</name>
</gene>
<keyword evidence="2" id="KW-0812">Transmembrane</keyword>
<reference evidence="3 4" key="1">
    <citation type="submission" date="2021-09" db="EMBL/GenBank/DDBJ databases">
        <title>The complete genome sequence of a new microorganism.</title>
        <authorList>
            <person name="Zi Z."/>
        </authorList>
    </citation>
    <scope>NUCLEOTIDE SEQUENCE [LARGE SCALE GENOMIC DNA]</scope>
    <source>
        <strain evidence="3 4">WGZ8</strain>
    </source>
</reference>
<organism evidence="3 4">
    <name type="scientific">Microvirga puerhi</name>
    <dbReference type="NCBI Taxonomy" id="2876078"/>
    <lineage>
        <taxon>Bacteria</taxon>
        <taxon>Pseudomonadati</taxon>
        <taxon>Pseudomonadota</taxon>
        <taxon>Alphaproteobacteria</taxon>
        <taxon>Hyphomicrobiales</taxon>
        <taxon>Methylobacteriaceae</taxon>
        <taxon>Microvirga</taxon>
    </lineage>
</organism>
<dbReference type="InterPro" id="IPR052948">
    <property type="entry name" value="Low_temp-induced_all0457"/>
</dbReference>
<dbReference type="PANTHER" id="PTHR36109:SF2">
    <property type="entry name" value="MEMBRANE PROTEIN"/>
    <property type="match status" value="1"/>
</dbReference>
<feature type="compositionally biased region" description="Low complexity" evidence="1">
    <location>
        <begin position="187"/>
        <end position="198"/>
    </location>
</feature>
<accession>A0ABS7VMD4</accession>